<name>A0A8R1XMY3_ONCVO</name>
<keyword evidence="1" id="KW-0472">Membrane</keyword>
<dbReference type="AlphaFoldDB" id="A0A8R1XMY3"/>
<keyword evidence="1" id="KW-1133">Transmembrane helix</keyword>
<reference evidence="2" key="2">
    <citation type="submission" date="2022-06" db="UniProtKB">
        <authorList>
            <consortium name="EnsemblMetazoa"/>
        </authorList>
    </citation>
    <scope>IDENTIFICATION</scope>
</reference>
<reference evidence="3" key="1">
    <citation type="submission" date="2013-10" db="EMBL/GenBank/DDBJ databases">
        <title>Genome sequencing of Onchocerca volvulus.</title>
        <authorList>
            <person name="Cotton J."/>
            <person name="Tsai J."/>
            <person name="Stanley E."/>
            <person name="Tracey A."/>
            <person name="Holroyd N."/>
            <person name="Lustigman S."/>
            <person name="Berriman M."/>
        </authorList>
    </citation>
    <scope>NUCLEOTIDE SEQUENCE</scope>
</reference>
<dbReference type="Proteomes" id="UP000024404">
    <property type="component" value="Unassembled WGS sequence"/>
</dbReference>
<evidence type="ECO:0000313" key="3">
    <source>
        <dbReference type="Proteomes" id="UP000024404"/>
    </source>
</evidence>
<accession>A0A8R1XMY3</accession>
<keyword evidence="3" id="KW-1185">Reference proteome</keyword>
<keyword evidence="1" id="KW-0812">Transmembrane</keyword>
<organism evidence="2 3">
    <name type="scientific">Onchocerca volvulus</name>
    <dbReference type="NCBI Taxonomy" id="6282"/>
    <lineage>
        <taxon>Eukaryota</taxon>
        <taxon>Metazoa</taxon>
        <taxon>Ecdysozoa</taxon>
        <taxon>Nematoda</taxon>
        <taxon>Chromadorea</taxon>
        <taxon>Rhabditida</taxon>
        <taxon>Spirurina</taxon>
        <taxon>Spiruromorpha</taxon>
        <taxon>Filarioidea</taxon>
        <taxon>Onchocercidae</taxon>
        <taxon>Onchocerca</taxon>
    </lineage>
</organism>
<evidence type="ECO:0000313" key="2">
    <source>
        <dbReference type="EnsemblMetazoa" id="OVOC10070.1"/>
    </source>
</evidence>
<dbReference type="EMBL" id="CMVM020000314">
    <property type="status" value="NOT_ANNOTATED_CDS"/>
    <property type="molecule type" value="Genomic_DNA"/>
</dbReference>
<protein>
    <submittedName>
        <fullName evidence="2">Uncharacterized protein</fullName>
    </submittedName>
</protein>
<evidence type="ECO:0000256" key="1">
    <source>
        <dbReference type="SAM" id="Phobius"/>
    </source>
</evidence>
<feature type="transmembrane region" description="Helical" evidence="1">
    <location>
        <begin position="99"/>
        <end position="117"/>
    </location>
</feature>
<sequence length="184" mass="21136">MTNNVNYNDDDDDEDNGERMINKGFMKRNCVCHHHHHHHHHSSSTSFLSSLSASTDVNKTSLAKAIIAQAKRVNLFLKNRLVLSKISELLIPSFKLKTVITYMFLSYGYVLAIYIRYTRSFAISNCFCNITTKNDINSVIINIRAEYSSDEHFILHIQSFLSLFPIILSIIQCSRKLLHGTTLR</sequence>
<dbReference type="EnsemblMetazoa" id="OVOC10070.1">
    <property type="protein sequence ID" value="OVOC10070.1"/>
    <property type="gene ID" value="WBGene00246879"/>
</dbReference>
<proteinExistence type="predicted"/>